<proteinExistence type="predicted"/>
<feature type="region of interest" description="Disordered" evidence="1">
    <location>
        <begin position="1"/>
        <end position="20"/>
    </location>
</feature>
<dbReference type="EMBL" id="QPFP01000027">
    <property type="protein sequence ID" value="TEB29485.1"/>
    <property type="molecule type" value="Genomic_DNA"/>
</dbReference>
<feature type="compositionally biased region" description="Low complexity" evidence="1">
    <location>
        <begin position="233"/>
        <end position="245"/>
    </location>
</feature>
<feature type="compositionally biased region" description="Low complexity" evidence="1">
    <location>
        <begin position="337"/>
        <end position="347"/>
    </location>
</feature>
<feature type="compositionally biased region" description="Low complexity" evidence="1">
    <location>
        <begin position="287"/>
        <end position="316"/>
    </location>
</feature>
<feature type="compositionally biased region" description="Basic and acidic residues" evidence="1">
    <location>
        <begin position="194"/>
        <end position="204"/>
    </location>
</feature>
<gene>
    <name evidence="2" type="ORF">FA13DRAFT_644606</name>
</gene>
<evidence type="ECO:0000313" key="2">
    <source>
        <dbReference type="EMBL" id="TEB29485.1"/>
    </source>
</evidence>
<comment type="caution">
    <text evidence="2">The sequence shown here is derived from an EMBL/GenBank/DDBJ whole genome shotgun (WGS) entry which is preliminary data.</text>
</comment>
<accession>A0A4Y7T5T0</accession>
<organism evidence="2 3">
    <name type="scientific">Coprinellus micaceus</name>
    <name type="common">Glistening ink-cap mushroom</name>
    <name type="synonym">Coprinus micaceus</name>
    <dbReference type="NCBI Taxonomy" id="71717"/>
    <lineage>
        <taxon>Eukaryota</taxon>
        <taxon>Fungi</taxon>
        <taxon>Dikarya</taxon>
        <taxon>Basidiomycota</taxon>
        <taxon>Agaricomycotina</taxon>
        <taxon>Agaricomycetes</taxon>
        <taxon>Agaricomycetidae</taxon>
        <taxon>Agaricales</taxon>
        <taxon>Agaricineae</taxon>
        <taxon>Psathyrellaceae</taxon>
        <taxon>Coprinellus</taxon>
    </lineage>
</organism>
<dbReference type="AlphaFoldDB" id="A0A4Y7T5T0"/>
<evidence type="ECO:0000256" key="1">
    <source>
        <dbReference type="SAM" id="MobiDB-lite"/>
    </source>
</evidence>
<dbReference type="OrthoDB" id="2530523at2759"/>
<feature type="compositionally biased region" description="Gly residues" evidence="1">
    <location>
        <begin position="317"/>
        <end position="336"/>
    </location>
</feature>
<sequence length="418" mass="43074">MNMIHLDHITSPKHQTGLEPDHKMMPWPSLVGEGDLGMGGVEGMVGDEVDDFDPNEFLNVGEDDEDDVLLNGGAFGGVQAETGVGQLSEAQRPDGEGAGSSIPTVDAAEVDADRSSSLSPVPADAAEEKTADSKPQPAKGADASKDANNSNDDGQKKEGGDGDDDAEKIPSRMSTPLSPLSPPPEDDDEPSETNGKEEEKEHDAPATSTNTSAKASGPATRGGAQGQHKGPTANSGGASNNNLNANANQQHRRTNIGNPEMAAAAMSGKMGNVPPSMASSTSTGMTQQQLQQLGQQGHHPQLIAGSLSASSSTGSQQFGGLGKNGFPGAGVGGGVVGPTHPDGTTGPQENDPKATLMLELNAELLNICMAFQQRGIPQTDMRFQQYSTRLQANLAFLANAVDNPSNVCPSIVPLSLRS</sequence>
<evidence type="ECO:0000313" key="3">
    <source>
        <dbReference type="Proteomes" id="UP000298030"/>
    </source>
</evidence>
<reference evidence="2 3" key="1">
    <citation type="journal article" date="2019" name="Nat. Ecol. Evol.">
        <title>Megaphylogeny resolves global patterns of mushroom evolution.</title>
        <authorList>
            <person name="Varga T."/>
            <person name="Krizsan K."/>
            <person name="Foldi C."/>
            <person name="Dima B."/>
            <person name="Sanchez-Garcia M."/>
            <person name="Sanchez-Ramirez S."/>
            <person name="Szollosi G.J."/>
            <person name="Szarkandi J.G."/>
            <person name="Papp V."/>
            <person name="Albert L."/>
            <person name="Andreopoulos W."/>
            <person name="Angelini C."/>
            <person name="Antonin V."/>
            <person name="Barry K.W."/>
            <person name="Bougher N.L."/>
            <person name="Buchanan P."/>
            <person name="Buyck B."/>
            <person name="Bense V."/>
            <person name="Catcheside P."/>
            <person name="Chovatia M."/>
            <person name="Cooper J."/>
            <person name="Damon W."/>
            <person name="Desjardin D."/>
            <person name="Finy P."/>
            <person name="Geml J."/>
            <person name="Haridas S."/>
            <person name="Hughes K."/>
            <person name="Justo A."/>
            <person name="Karasinski D."/>
            <person name="Kautmanova I."/>
            <person name="Kiss B."/>
            <person name="Kocsube S."/>
            <person name="Kotiranta H."/>
            <person name="LaButti K.M."/>
            <person name="Lechner B.E."/>
            <person name="Liimatainen K."/>
            <person name="Lipzen A."/>
            <person name="Lukacs Z."/>
            <person name="Mihaltcheva S."/>
            <person name="Morgado L.N."/>
            <person name="Niskanen T."/>
            <person name="Noordeloos M.E."/>
            <person name="Ohm R.A."/>
            <person name="Ortiz-Santana B."/>
            <person name="Ovrebo C."/>
            <person name="Racz N."/>
            <person name="Riley R."/>
            <person name="Savchenko A."/>
            <person name="Shiryaev A."/>
            <person name="Soop K."/>
            <person name="Spirin V."/>
            <person name="Szebenyi C."/>
            <person name="Tomsovsky M."/>
            <person name="Tulloss R.E."/>
            <person name="Uehling J."/>
            <person name="Grigoriev I.V."/>
            <person name="Vagvolgyi C."/>
            <person name="Papp T."/>
            <person name="Martin F.M."/>
            <person name="Miettinen O."/>
            <person name="Hibbett D.S."/>
            <person name="Nagy L.G."/>
        </authorList>
    </citation>
    <scope>NUCLEOTIDE SEQUENCE [LARGE SCALE GENOMIC DNA]</scope>
    <source>
        <strain evidence="2 3">FP101781</strain>
    </source>
</reference>
<feature type="region of interest" description="Disordered" evidence="1">
    <location>
        <begin position="266"/>
        <end position="352"/>
    </location>
</feature>
<keyword evidence="3" id="KW-1185">Reference proteome</keyword>
<name>A0A4Y7T5T0_COPMI</name>
<feature type="compositionally biased region" description="Polar residues" evidence="1">
    <location>
        <begin position="277"/>
        <end position="286"/>
    </location>
</feature>
<feature type="compositionally biased region" description="Basic and acidic residues" evidence="1">
    <location>
        <begin position="1"/>
        <end position="10"/>
    </location>
</feature>
<protein>
    <submittedName>
        <fullName evidence="2">Uncharacterized protein</fullName>
    </submittedName>
</protein>
<dbReference type="Proteomes" id="UP000298030">
    <property type="component" value="Unassembled WGS sequence"/>
</dbReference>
<dbReference type="STRING" id="71717.A0A4Y7T5T0"/>
<feature type="region of interest" description="Disordered" evidence="1">
    <location>
        <begin position="89"/>
        <end position="245"/>
    </location>
</feature>